<keyword evidence="1" id="KW-0732">Signal</keyword>
<evidence type="ECO:0008006" key="7">
    <source>
        <dbReference type="Google" id="ProtNLM"/>
    </source>
</evidence>
<dbReference type="AlphaFoldDB" id="A0A4R6SPT7"/>
<gene>
    <name evidence="5" type="ORF">ATK78_4288</name>
</gene>
<feature type="domain" description="Non-reducing end beta-L-arabinofuranosidase-like GH127 middle" evidence="3">
    <location>
        <begin position="436"/>
        <end position="547"/>
    </location>
</feature>
<dbReference type="InterPro" id="IPR049174">
    <property type="entry name" value="Beta-AFase-like"/>
</dbReference>
<dbReference type="Pfam" id="PF07944">
    <property type="entry name" value="Beta-AFase-like_GH127_cat"/>
    <property type="match status" value="1"/>
</dbReference>
<feature type="chain" id="PRO_5020765060" description="F5/8 type C domain-containing protein" evidence="1">
    <location>
        <begin position="22"/>
        <end position="809"/>
    </location>
</feature>
<comment type="caution">
    <text evidence="5">The sequence shown here is derived from an EMBL/GenBank/DDBJ whole genome shotgun (WGS) entry which is preliminary data.</text>
</comment>
<feature type="domain" description="Non-reducing end beta-L-arabinofuranosidase-like GH127 catalytic" evidence="2">
    <location>
        <begin position="47"/>
        <end position="425"/>
    </location>
</feature>
<keyword evidence="6" id="KW-1185">Reference proteome</keyword>
<dbReference type="GO" id="GO:0005975">
    <property type="term" value="P:carbohydrate metabolic process"/>
    <property type="evidence" value="ECO:0007669"/>
    <property type="project" value="InterPro"/>
</dbReference>
<dbReference type="InterPro" id="IPR049049">
    <property type="entry name" value="Beta-AFase-like_GH127_C"/>
</dbReference>
<sequence length="809" mass="90816">MKRKTRSLLTFLTALSFVLCALNVLTLLTAAAQQNRDYPIQPVVFTHVHVNDKFWAPKLEINANITIPYTLQKCEENGRMDNFHKAAHEMETGKLTQFPFDDTDIYKVIEGASYAMEVKKNPQLERYIDSLITMIGAAQEKDGYLFTFRTANAKTPHEWIGTKRWEKEEDLSHELYNSGHLFESAAAHFQSTGKRSLLDIAIKNADLLVKDFGPGKLQIYPGHQVVEIGLVRLYRITGNKKYLDLAKFFLDVRGPKGTAYNQANAKVIDQNTAIGHAVRATYMYTGMADVAALTGDEKYLEAIDRIWEDVVYKKLYLTGGIGATGAGEAFGDAYQLPNMSAYAETCAAIANIYWNSRMFLLHGDAKYIDVLERTLYNGLLSGVSLSGDRFFYPNPLASMHQHQRSAWFSCACCISNMTRFLPSVPGYVYAQNNNDLYVNLFMGNSAGVTLKSGKVALTQVTEYPWSGKVEMAIDPEKTMRFALNIRVPGWAAQSPIPGDLYSYMGGVKTPITLLLNGKPVAYQMIKGYAVVDQTWKKGDKLTLDLPMEVQKVIANAKVKDDAGRFAFQRGPIVYCLEGPDNKDGLVQNIMIDPNAKATVSFRKDKLNEIAELAVQGSSTKRQLNTDALLKQDQTVTAIPYYTWANRGPSDMTVWIPYEASAARPQPAPTIASTSKVSSSLNNPRLLEAIKDQYEPADSKDTNYPYLHWWPKKNTVEFVRYDFVKEQTVSESKVYWYDDGPWGGCRIPLSYKVLYLKDGNWFPVSVLNNSGIAKDKFNVIKFKPVTTTALKLELQQPVEQSSGIHEWTVQ</sequence>
<proteinExistence type="predicted"/>
<dbReference type="EMBL" id="SNYC01000008">
    <property type="protein sequence ID" value="TDQ06629.1"/>
    <property type="molecule type" value="Genomic_DNA"/>
</dbReference>
<evidence type="ECO:0000256" key="1">
    <source>
        <dbReference type="SAM" id="SignalP"/>
    </source>
</evidence>
<dbReference type="PANTHER" id="PTHR43465">
    <property type="entry name" value="DUF1680 DOMAIN PROTEIN (AFU_ORTHOLOGUE AFUA_1G08910)"/>
    <property type="match status" value="1"/>
</dbReference>
<evidence type="ECO:0000313" key="6">
    <source>
        <dbReference type="Proteomes" id="UP000295620"/>
    </source>
</evidence>
<dbReference type="OrthoDB" id="9757939at2"/>
<feature type="domain" description="Non-reducing end beta-L-arabinofuranosidase-like GH127 C-terminal" evidence="4">
    <location>
        <begin position="549"/>
        <end position="656"/>
    </location>
</feature>
<protein>
    <recommendedName>
        <fullName evidence="7">F5/8 type C domain-containing protein</fullName>
    </recommendedName>
</protein>
<dbReference type="Gene3D" id="1.50.10.20">
    <property type="match status" value="1"/>
</dbReference>
<dbReference type="InterPro" id="IPR012878">
    <property type="entry name" value="Beta-AFase-like_GH127_cat"/>
</dbReference>
<feature type="signal peptide" evidence="1">
    <location>
        <begin position="1"/>
        <end position="21"/>
    </location>
</feature>
<evidence type="ECO:0000259" key="4">
    <source>
        <dbReference type="Pfam" id="PF20737"/>
    </source>
</evidence>
<dbReference type="InterPro" id="IPR049046">
    <property type="entry name" value="Beta-AFase-like_GH127_middle"/>
</dbReference>
<dbReference type="Proteomes" id="UP000295620">
    <property type="component" value="Unassembled WGS sequence"/>
</dbReference>
<reference evidence="5 6" key="1">
    <citation type="submission" date="2019-03" db="EMBL/GenBank/DDBJ databases">
        <title>Genomic Encyclopedia of Archaeal and Bacterial Type Strains, Phase II (KMG-II): from individual species to whole genera.</title>
        <authorList>
            <person name="Goeker M."/>
        </authorList>
    </citation>
    <scope>NUCLEOTIDE SEQUENCE [LARGE SCALE GENOMIC DNA]</scope>
    <source>
        <strain evidence="5 6">DSM 19035</strain>
    </source>
</reference>
<dbReference type="Pfam" id="PF20736">
    <property type="entry name" value="Glyco_hydro127M"/>
    <property type="match status" value="1"/>
</dbReference>
<dbReference type="Gene3D" id="2.60.120.260">
    <property type="entry name" value="Galactose-binding domain-like"/>
    <property type="match status" value="1"/>
</dbReference>
<evidence type="ECO:0000313" key="5">
    <source>
        <dbReference type="EMBL" id="TDQ06629.1"/>
    </source>
</evidence>
<organism evidence="5 6">
    <name type="scientific">Pedobacter metabolipauper</name>
    <dbReference type="NCBI Taxonomy" id="425513"/>
    <lineage>
        <taxon>Bacteria</taxon>
        <taxon>Pseudomonadati</taxon>
        <taxon>Bacteroidota</taxon>
        <taxon>Sphingobacteriia</taxon>
        <taxon>Sphingobacteriales</taxon>
        <taxon>Sphingobacteriaceae</taxon>
        <taxon>Pedobacter</taxon>
    </lineage>
</organism>
<dbReference type="InterPro" id="IPR008928">
    <property type="entry name" value="6-hairpin_glycosidase_sf"/>
</dbReference>
<dbReference type="PANTHER" id="PTHR43465:SF2">
    <property type="entry name" value="DUF1680 DOMAIN PROTEIN (AFU_ORTHOLOGUE AFUA_1G08910)"/>
    <property type="match status" value="1"/>
</dbReference>
<evidence type="ECO:0000259" key="2">
    <source>
        <dbReference type="Pfam" id="PF07944"/>
    </source>
</evidence>
<evidence type="ECO:0000259" key="3">
    <source>
        <dbReference type="Pfam" id="PF20736"/>
    </source>
</evidence>
<dbReference type="SUPFAM" id="SSF48208">
    <property type="entry name" value="Six-hairpin glycosidases"/>
    <property type="match status" value="1"/>
</dbReference>
<accession>A0A4R6SPT7</accession>
<dbReference type="RefSeq" id="WP_133578079.1">
    <property type="nucleotide sequence ID" value="NZ_SNYC01000008.1"/>
</dbReference>
<name>A0A4R6SPT7_9SPHI</name>
<dbReference type="Pfam" id="PF20737">
    <property type="entry name" value="Glyco_hydro127C"/>
    <property type="match status" value="1"/>
</dbReference>